<dbReference type="PANTHER" id="PTHR43460">
    <property type="entry name" value="METHYLTRANSFERASE"/>
    <property type="match status" value="1"/>
</dbReference>
<evidence type="ECO:0000313" key="3">
    <source>
        <dbReference type="EMBL" id="KNB69861.1"/>
    </source>
</evidence>
<keyword evidence="3" id="KW-0808">Transferase</keyword>
<dbReference type="EMBL" id="LGIQ01000011">
    <property type="protein sequence ID" value="KNB69861.1"/>
    <property type="molecule type" value="Genomic_DNA"/>
</dbReference>
<dbReference type="InterPro" id="IPR052939">
    <property type="entry name" value="23S_rRNA_MeTrnsfrase_RlmA"/>
</dbReference>
<organism evidence="3 4">
    <name type="scientific">Brevibacillus reuszeri</name>
    <dbReference type="NCBI Taxonomy" id="54915"/>
    <lineage>
        <taxon>Bacteria</taxon>
        <taxon>Bacillati</taxon>
        <taxon>Bacillota</taxon>
        <taxon>Bacilli</taxon>
        <taxon>Bacillales</taxon>
        <taxon>Paenibacillaceae</taxon>
        <taxon>Brevibacillus</taxon>
    </lineage>
</organism>
<reference evidence="3" key="2">
    <citation type="submission" date="2015-07" db="EMBL/GenBank/DDBJ databases">
        <title>MeaNS - Measles Nucleotide Surveillance Program.</title>
        <authorList>
            <person name="Tran T."/>
            <person name="Druce J."/>
        </authorList>
    </citation>
    <scope>NUCLEOTIDE SEQUENCE</scope>
    <source>
        <strain evidence="3">DSM 9887</strain>
    </source>
</reference>
<dbReference type="Gene3D" id="3.40.50.150">
    <property type="entry name" value="Vaccinia Virus protein VP39"/>
    <property type="match status" value="1"/>
</dbReference>
<dbReference type="PATRIC" id="fig|54915.3.peg.4994"/>
<dbReference type="RefSeq" id="WP_049741898.1">
    <property type="nucleotide sequence ID" value="NZ_BJON01000009.1"/>
</dbReference>
<evidence type="ECO:0000259" key="1">
    <source>
        <dbReference type="Pfam" id="PF08241"/>
    </source>
</evidence>
<evidence type="ECO:0000313" key="5">
    <source>
        <dbReference type="Proteomes" id="UP000319578"/>
    </source>
</evidence>
<evidence type="ECO:0000313" key="2">
    <source>
        <dbReference type="EMBL" id="GED68791.1"/>
    </source>
</evidence>
<dbReference type="EMBL" id="BJON01000009">
    <property type="protein sequence ID" value="GED68791.1"/>
    <property type="molecule type" value="Genomic_DNA"/>
</dbReference>
<proteinExistence type="predicted"/>
<name>A0A0K9YMG9_9BACL</name>
<dbReference type="OrthoDB" id="9795864at2"/>
<keyword evidence="3" id="KW-0489">Methyltransferase</keyword>
<dbReference type="GO" id="GO:0008757">
    <property type="term" value="F:S-adenosylmethionine-dependent methyltransferase activity"/>
    <property type="evidence" value="ECO:0007669"/>
    <property type="project" value="InterPro"/>
</dbReference>
<evidence type="ECO:0000313" key="4">
    <source>
        <dbReference type="Proteomes" id="UP000036834"/>
    </source>
</evidence>
<dbReference type="Proteomes" id="UP000319578">
    <property type="component" value="Unassembled WGS sequence"/>
</dbReference>
<dbReference type="InterPro" id="IPR029063">
    <property type="entry name" value="SAM-dependent_MTases_sf"/>
</dbReference>
<reference evidence="2 5" key="3">
    <citation type="submission" date="2019-06" db="EMBL/GenBank/DDBJ databases">
        <title>Whole genome shotgun sequence of Brevibacillus reuszeri NBRC 15719.</title>
        <authorList>
            <person name="Hosoyama A."/>
            <person name="Uohara A."/>
            <person name="Ohji S."/>
            <person name="Ichikawa N."/>
        </authorList>
    </citation>
    <scope>NUCLEOTIDE SEQUENCE [LARGE SCALE GENOMIC DNA]</scope>
    <source>
        <strain evidence="2 5">NBRC 15719</strain>
    </source>
</reference>
<dbReference type="Pfam" id="PF08241">
    <property type="entry name" value="Methyltransf_11"/>
    <property type="match status" value="1"/>
</dbReference>
<dbReference type="PANTHER" id="PTHR43460:SF1">
    <property type="entry name" value="METHYLTRANSFERASE TYPE 11 DOMAIN-CONTAINING PROTEIN"/>
    <property type="match status" value="1"/>
</dbReference>
<dbReference type="AlphaFoldDB" id="A0A0K9YMG9"/>
<feature type="domain" description="Methyltransferase type 11" evidence="1">
    <location>
        <begin position="56"/>
        <end position="142"/>
    </location>
</feature>
<keyword evidence="5" id="KW-1185">Reference proteome</keyword>
<dbReference type="CDD" id="cd02440">
    <property type="entry name" value="AdoMet_MTases"/>
    <property type="match status" value="1"/>
</dbReference>
<reference evidence="4" key="1">
    <citation type="submission" date="2015-07" db="EMBL/GenBank/DDBJ databases">
        <title>Genome sequencing project for genomic taxonomy and phylogenomics of Bacillus-like bacteria.</title>
        <authorList>
            <person name="Liu B."/>
            <person name="Wang J."/>
            <person name="Zhu Y."/>
            <person name="Liu G."/>
            <person name="Chen Q."/>
            <person name="Chen Z."/>
            <person name="Lan J."/>
            <person name="Che J."/>
            <person name="Ge C."/>
            <person name="Shi H."/>
            <person name="Pan Z."/>
            <person name="Liu X."/>
        </authorList>
    </citation>
    <scope>NUCLEOTIDE SEQUENCE [LARGE SCALE GENOMIC DNA]</scope>
    <source>
        <strain evidence="4">DSM 9887</strain>
    </source>
</reference>
<sequence>MQKKDWMKVFQEEIDAPFAGWNFSRLTETGRMQEAPLSWNYPSVVRQKMKGVHSLLDMGTGGGEMLGRLQPLPSQTFATEGYLPNVDVARAKLAPLGVHVIPADGEDELPLPDQSLDLIINRHESYSSSEVYRLLKPKGIFITQQVGGKDNQKLNHLLGAPIPTDYLHWNVAFAVNQLEEAGFVILEQKEEEAFTRFYDVGAIVYYLKAIEWQIPDFTIGRYATELASLHHELEAVGYVDIPTHRFLIVAQTKRNPVKK</sequence>
<gene>
    <name evidence="3" type="ORF">ADS79_28910</name>
    <name evidence="2" type="ORF">BRE01_24930</name>
</gene>
<comment type="caution">
    <text evidence="3">The sequence shown here is derived from an EMBL/GenBank/DDBJ whole genome shotgun (WGS) entry which is preliminary data.</text>
</comment>
<dbReference type="SUPFAM" id="SSF53335">
    <property type="entry name" value="S-adenosyl-L-methionine-dependent methyltransferases"/>
    <property type="match status" value="1"/>
</dbReference>
<dbReference type="GO" id="GO:0032259">
    <property type="term" value="P:methylation"/>
    <property type="evidence" value="ECO:0007669"/>
    <property type="project" value="UniProtKB-KW"/>
</dbReference>
<accession>A0A0K9YMG9</accession>
<protein>
    <submittedName>
        <fullName evidence="2 3">Methyltransferase</fullName>
    </submittedName>
</protein>
<dbReference type="STRING" id="54915.ADS79_28910"/>
<dbReference type="InterPro" id="IPR013216">
    <property type="entry name" value="Methyltransf_11"/>
</dbReference>
<dbReference type="Proteomes" id="UP000036834">
    <property type="component" value="Unassembled WGS sequence"/>
</dbReference>